<keyword evidence="2" id="KW-1185">Reference proteome</keyword>
<gene>
    <name evidence="1" type="ORF">ORAREDHAP_LOCUS9489</name>
</gene>
<sequence>MDMEYLGKKQIRVRSWSPKLKEETNKQQKNLGEEEELRPVCEGTEVLGCSNRRFPTPLL</sequence>
<name>A0A6J5WB51_PRUAR</name>
<protein>
    <submittedName>
        <fullName evidence="1">Uncharacterized protein</fullName>
    </submittedName>
</protein>
<reference evidence="2" key="1">
    <citation type="journal article" date="2020" name="Genome Biol.">
        <title>Gamete binning: chromosome-level and haplotype-resolved genome assembly enabled by high-throughput single-cell sequencing of gamete genomes.</title>
        <authorList>
            <person name="Campoy J.A."/>
            <person name="Sun H."/>
            <person name="Goel M."/>
            <person name="Jiao W.-B."/>
            <person name="Folz-Donahue K."/>
            <person name="Wang N."/>
            <person name="Rubio M."/>
            <person name="Liu C."/>
            <person name="Kukat C."/>
            <person name="Ruiz D."/>
            <person name="Huettel B."/>
            <person name="Schneeberger K."/>
        </authorList>
    </citation>
    <scope>NUCLEOTIDE SEQUENCE [LARGE SCALE GENOMIC DNA]</scope>
    <source>
        <strain evidence="2">cv. Rojo Pasion</strain>
    </source>
</reference>
<evidence type="ECO:0000313" key="2">
    <source>
        <dbReference type="Proteomes" id="UP000507245"/>
    </source>
</evidence>
<evidence type="ECO:0000313" key="1">
    <source>
        <dbReference type="EMBL" id="CAB4297541.1"/>
    </source>
</evidence>
<accession>A0A6J5WB51</accession>
<dbReference type="Proteomes" id="UP000507245">
    <property type="component" value="Unassembled WGS sequence"/>
</dbReference>
<proteinExistence type="predicted"/>
<dbReference type="EMBL" id="CAEKKB010000001">
    <property type="protein sequence ID" value="CAB4297541.1"/>
    <property type="molecule type" value="Genomic_DNA"/>
</dbReference>
<dbReference type="AlphaFoldDB" id="A0A6J5WB51"/>
<organism evidence="1 2">
    <name type="scientific">Prunus armeniaca</name>
    <name type="common">Apricot</name>
    <name type="synonym">Armeniaca vulgaris</name>
    <dbReference type="NCBI Taxonomy" id="36596"/>
    <lineage>
        <taxon>Eukaryota</taxon>
        <taxon>Viridiplantae</taxon>
        <taxon>Streptophyta</taxon>
        <taxon>Embryophyta</taxon>
        <taxon>Tracheophyta</taxon>
        <taxon>Spermatophyta</taxon>
        <taxon>Magnoliopsida</taxon>
        <taxon>eudicotyledons</taxon>
        <taxon>Gunneridae</taxon>
        <taxon>Pentapetalae</taxon>
        <taxon>rosids</taxon>
        <taxon>fabids</taxon>
        <taxon>Rosales</taxon>
        <taxon>Rosaceae</taxon>
        <taxon>Amygdaloideae</taxon>
        <taxon>Amygdaleae</taxon>
        <taxon>Prunus</taxon>
    </lineage>
</organism>